<evidence type="ECO:0000313" key="3">
    <source>
        <dbReference type="Proteomes" id="UP001219525"/>
    </source>
</evidence>
<sequence length="798" mass="86662">MPRRTSRKEKRRYNTAFIKKFLILPWVSLPVYRTEPVEPARWARRTGLGAVRPGYRCCQWTVMRPILIGDPSLGAVDELRVCGRAHESGLPVAPSRLNPTGSGILAIGSGFLALSCWRPMKVSAFFSGVTGSARLLSPFSGLRDSQADGDSLSLITTTDKDTPETHVDSAATLLHVRKGTYQLSASLPPWFDSGSSLTRPQAAIATQVIQKLVPVVLDSTFDASCHPSGSPRNLPQASRASVYSTALVFITQVLSTRRNLIVNQTLTATHDAVAAWAGLGSAMTRMWKQRAVHASAFGVLSAFLYLGNILVLHITIPALFSLQSFNSSRSVPVATQSFPEFNSSVYDLSTQGADPLMIVYMYDYAHESLSSLPSALQSATALGLSGGTLYDVLEPNPGKGNVTVNAMGFNVTCSYVTDFDTEFHPETGSWNVKSKNGTQFTAMEPTDRGIISSLAVPFGMRGLFLYSTAQIVDSSGDPAFQTELSPRPTPIDTQGPVHTQILACSQSLVSQQAVVDAQSRQLIVVTPNITKTSSTWPLPVIYPEAEWEMFGTSSLMDMADQFYVYAPESSFGRDSIAVNDERFSNLSESSLSVADIFLSQQLNLITISDLPQEGLRVNLHALENVLAGVFASMIWTCNVHIPQWYADVVTAARAGESTPRANTSNPFCLLQGNATVTQEFTQTRLDLSEIAVIGGLAASVVLTLLTLPFAIFHKDRDDIMIDGVGILHAIWAYRNHPELEILLEQVEHPTEDNLREAGMGPAGGPTDQVTSYLPHWEGRRDAGASLSPRLARSITMIL</sequence>
<keyword evidence="3" id="KW-1185">Reference proteome</keyword>
<keyword evidence="1" id="KW-0472">Membrane</keyword>
<proteinExistence type="predicted"/>
<name>A0AAD6VA18_9AGAR</name>
<evidence type="ECO:0000256" key="1">
    <source>
        <dbReference type="SAM" id="Phobius"/>
    </source>
</evidence>
<reference evidence="2" key="1">
    <citation type="submission" date="2023-03" db="EMBL/GenBank/DDBJ databases">
        <title>Massive genome expansion in bonnet fungi (Mycena s.s.) driven by repeated elements and novel gene families across ecological guilds.</title>
        <authorList>
            <consortium name="Lawrence Berkeley National Laboratory"/>
            <person name="Harder C.B."/>
            <person name="Miyauchi S."/>
            <person name="Viragh M."/>
            <person name="Kuo A."/>
            <person name="Thoen E."/>
            <person name="Andreopoulos B."/>
            <person name="Lu D."/>
            <person name="Skrede I."/>
            <person name="Drula E."/>
            <person name="Henrissat B."/>
            <person name="Morin E."/>
            <person name="Kohler A."/>
            <person name="Barry K."/>
            <person name="LaButti K."/>
            <person name="Morin E."/>
            <person name="Salamov A."/>
            <person name="Lipzen A."/>
            <person name="Mereny Z."/>
            <person name="Hegedus B."/>
            <person name="Baldrian P."/>
            <person name="Stursova M."/>
            <person name="Weitz H."/>
            <person name="Taylor A."/>
            <person name="Grigoriev I.V."/>
            <person name="Nagy L.G."/>
            <person name="Martin F."/>
            <person name="Kauserud H."/>
        </authorList>
    </citation>
    <scope>NUCLEOTIDE SEQUENCE</scope>
    <source>
        <strain evidence="2">9144</strain>
    </source>
</reference>
<dbReference type="AlphaFoldDB" id="A0AAD6VA18"/>
<evidence type="ECO:0000313" key="2">
    <source>
        <dbReference type="EMBL" id="KAJ7207169.1"/>
    </source>
</evidence>
<dbReference type="Proteomes" id="UP001219525">
    <property type="component" value="Unassembled WGS sequence"/>
</dbReference>
<comment type="caution">
    <text evidence="2">The sequence shown here is derived from an EMBL/GenBank/DDBJ whole genome shotgun (WGS) entry which is preliminary data.</text>
</comment>
<feature type="transmembrane region" description="Helical" evidence="1">
    <location>
        <begin position="690"/>
        <end position="712"/>
    </location>
</feature>
<gene>
    <name evidence="2" type="ORF">GGX14DRAFT_543674</name>
</gene>
<feature type="transmembrane region" description="Helical" evidence="1">
    <location>
        <begin position="291"/>
        <end position="320"/>
    </location>
</feature>
<protein>
    <submittedName>
        <fullName evidence="2">Uncharacterized protein</fullName>
    </submittedName>
</protein>
<organism evidence="2 3">
    <name type="scientific">Mycena pura</name>
    <dbReference type="NCBI Taxonomy" id="153505"/>
    <lineage>
        <taxon>Eukaryota</taxon>
        <taxon>Fungi</taxon>
        <taxon>Dikarya</taxon>
        <taxon>Basidiomycota</taxon>
        <taxon>Agaricomycotina</taxon>
        <taxon>Agaricomycetes</taxon>
        <taxon>Agaricomycetidae</taxon>
        <taxon>Agaricales</taxon>
        <taxon>Marasmiineae</taxon>
        <taxon>Mycenaceae</taxon>
        <taxon>Mycena</taxon>
    </lineage>
</organism>
<keyword evidence="1" id="KW-1133">Transmembrane helix</keyword>
<keyword evidence="1" id="KW-0812">Transmembrane</keyword>
<dbReference type="EMBL" id="JARJCW010000037">
    <property type="protein sequence ID" value="KAJ7207169.1"/>
    <property type="molecule type" value="Genomic_DNA"/>
</dbReference>
<accession>A0AAD6VA18</accession>